<dbReference type="Proteomes" id="UP000001660">
    <property type="component" value="Chromosome"/>
</dbReference>
<keyword evidence="1" id="KW-0472">Membrane</keyword>
<feature type="transmembrane region" description="Helical" evidence="1">
    <location>
        <begin position="270"/>
        <end position="290"/>
    </location>
</feature>
<evidence type="ECO:0000313" key="3">
    <source>
        <dbReference type="Proteomes" id="UP000001660"/>
    </source>
</evidence>
<evidence type="ECO:0000256" key="1">
    <source>
        <dbReference type="SAM" id="Phobius"/>
    </source>
</evidence>
<dbReference type="PANTHER" id="PTHR30188:SF4">
    <property type="entry name" value="PROTEIN TRIGALACTOSYLDIACYLGLYCEROL 1, CHLOROPLASTIC"/>
    <property type="match status" value="1"/>
</dbReference>
<dbReference type="STRING" id="330214.NIDE1503"/>
<protein>
    <submittedName>
        <fullName evidence="2">Putative ABC transporter, permease component</fullName>
    </submittedName>
</protein>
<keyword evidence="3" id="KW-1185">Reference proteome</keyword>
<dbReference type="InterPro" id="IPR030802">
    <property type="entry name" value="Permease_MalE"/>
</dbReference>
<dbReference type="eggNOG" id="COG0767">
    <property type="taxonomic scope" value="Bacteria"/>
</dbReference>
<keyword evidence="1" id="KW-1133">Transmembrane helix</keyword>
<organism evidence="2 3">
    <name type="scientific">Nitrospira defluvii</name>
    <dbReference type="NCBI Taxonomy" id="330214"/>
    <lineage>
        <taxon>Bacteria</taxon>
        <taxon>Pseudomonadati</taxon>
        <taxon>Nitrospirota</taxon>
        <taxon>Nitrospiria</taxon>
        <taxon>Nitrospirales</taxon>
        <taxon>Nitrospiraceae</taxon>
        <taxon>Nitrospira</taxon>
    </lineage>
</organism>
<dbReference type="KEGG" id="nde:NIDE1503"/>
<dbReference type="EMBL" id="FP929003">
    <property type="protein sequence ID" value="CBK41244.1"/>
    <property type="molecule type" value="Genomic_DNA"/>
</dbReference>
<dbReference type="Pfam" id="PF02405">
    <property type="entry name" value="MlaE"/>
    <property type="match status" value="1"/>
</dbReference>
<feature type="transmembrane region" description="Helical" evidence="1">
    <location>
        <begin position="80"/>
        <end position="104"/>
    </location>
</feature>
<dbReference type="AlphaFoldDB" id="D8PDD5"/>
<name>D8PDD5_9BACT</name>
<feature type="transmembrane region" description="Helical" evidence="1">
    <location>
        <begin position="231"/>
        <end position="254"/>
    </location>
</feature>
<dbReference type="GO" id="GO:0005548">
    <property type="term" value="F:phospholipid transporter activity"/>
    <property type="evidence" value="ECO:0007669"/>
    <property type="project" value="TreeGrafter"/>
</dbReference>
<reference evidence="2 3" key="1">
    <citation type="journal article" date="2010" name="Proc. Natl. Acad. Sci. U.S.A.">
        <title>A Nitrospira metagenome illuminates the physiology and evolution of globally important nitrite-oxidizing bacteria.</title>
        <authorList>
            <person name="Lucker S."/>
            <person name="Wagner M."/>
            <person name="Maixner F."/>
            <person name="Pelletier E."/>
            <person name="Koch H."/>
            <person name="Vacherie B."/>
            <person name="Rattei T."/>
            <person name="Sinninghe Damste J."/>
            <person name="Spieck E."/>
            <person name="Le Paslier D."/>
            <person name="Daims H."/>
        </authorList>
    </citation>
    <scope>NUCLEOTIDE SEQUENCE [LARGE SCALE GENOMIC DNA]</scope>
</reference>
<sequence>MFRTLPLQFRGIRHESSLGPTVLLHEKDGLQRMIEWVGRKAIAGYTYLAALATLFTQAVLDLLLPTRQGRGETLRVLVRQILFTGVDALPVTTVIALLLGIIIVTQAGTQLPRLGAGGLVGSIIVVTVIRELGPLITAFIVVGRSGTAIATELGNMSVTREVVALRLMGISISRFVIMPRMVGMVLSMLCLTLYFDVVAVLGGYLIADAQLTIPFYAFVESITKALSTTDVLMTAIKGLSFGSAVAAICCYHGLAVRSSFTEVPQQTTRAMINSFVLCLLIDVVVTVPLYL</sequence>
<accession>D8PDD5</accession>
<proteinExistence type="predicted"/>
<feature type="transmembrane region" description="Helical" evidence="1">
    <location>
        <begin position="42"/>
        <end position="60"/>
    </location>
</feature>
<dbReference type="GO" id="GO:0043190">
    <property type="term" value="C:ATP-binding cassette (ABC) transporter complex"/>
    <property type="evidence" value="ECO:0007669"/>
    <property type="project" value="InterPro"/>
</dbReference>
<dbReference type="HOGENOM" id="CLU_045686_3_0_0"/>
<gene>
    <name evidence="2" type="ORF">NIDE1503</name>
</gene>
<dbReference type="PANTHER" id="PTHR30188">
    <property type="entry name" value="ABC TRANSPORTER PERMEASE PROTEIN-RELATED"/>
    <property type="match status" value="1"/>
</dbReference>
<keyword evidence="1" id="KW-0812">Transmembrane</keyword>
<evidence type="ECO:0000313" key="2">
    <source>
        <dbReference type="EMBL" id="CBK41244.1"/>
    </source>
</evidence>